<dbReference type="GO" id="GO:0003700">
    <property type="term" value="F:DNA-binding transcription factor activity"/>
    <property type="evidence" value="ECO:0007669"/>
    <property type="project" value="InterPro"/>
</dbReference>
<dbReference type="AlphaFoldDB" id="A0A2H0X8Y3"/>
<name>A0A2H0X8Y3_UNCKA</name>
<proteinExistence type="predicted"/>
<dbReference type="InterPro" id="IPR010921">
    <property type="entry name" value="Trp_repressor/repl_initiator"/>
</dbReference>
<dbReference type="Proteomes" id="UP000231098">
    <property type="component" value="Unassembled WGS sequence"/>
</dbReference>
<organism evidence="1 2">
    <name type="scientific">candidate division WWE3 bacterium CG08_land_8_20_14_0_20_41_15</name>
    <dbReference type="NCBI Taxonomy" id="1975086"/>
    <lineage>
        <taxon>Bacteria</taxon>
        <taxon>Katanobacteria</taxon>
    </lineage>
</organism>
<evidence type="ECO:0000313" key="1">
    <source>
        <dbReference type="EMBL" id="PIS21372.1"/>
    </source>
</evidence>
<dbReference type="SUPFAM" id="SSF48295">
    <property type="entry name" value="TrpR-like"/>
    <property type="match status" value="1"/>
</dbReference>
<gene>
    <name evidence="1" type="ORF">COT51_03045</name>
</gene>
<dbReference type="Pfam" id="PF01371">
    <property type="entry name" value="Trp_repressor"/>
    <property type="match status" value="1"/>
</dbReference>
<reference evidence="2" key="1">
    <citation type="submission" date="2017-09" db="EMBL/GenBank/DDBJ databases">
        <title>Depth-based differentiation of microbial function through sediment-hosted aquifers and enrichment of novel symbionts in the deep terrestrial subsurface.</title>
        <authorList>
            <person name="Probst A.J."/>
            <person name="Ladd B."/>
            <person name="Jarett J.K."/>
            <person name="Geller-Mcgrath D.E."/>
            <person name="Sieber C.M.K."/>
            <person name="Emerson J.B."/>
            <person name="Anantharaman K."/>
            <person name="Thomas B.C."/>
            <person name="Malmstrom R."/>
            <person name="Stieglmeier M."/>
            <person name="Klingl A."/>
            <person name="Woyke T."/>
            <person name="Ryan C.M."/>
            <person name="Banfield J.F."/>
        </authorList>
    </citation>
    <scope>NUCLEOTIDE SEQUENCE [LARGE SCALE GENOMIC DNA]</scope>
</reference>
<dbReference type="Gene3D" id="1.10.1270.10">
    <property type="entry name" value="TrpR-like"/>
    <property type="match status" value="1"/>
</dbReference>
<evidence type="ECO:0000313" key="2">
    <source>
        <dbReference type="Proteomes" id="UP000231098"/>
    </source>
</evidence>
<dbReference type="EMBL" id="PEYV01000052">
    <property type="protein sequence ID" value="PIS21372.1"/>
    <property type="molecule type" value="Genomic_DNA"/>
</dbReference>
<protein>
    <submittedName>
        <fullName evidence="1">Uncharacterized protein</fullName>
    </submittedName>
</protein>
<sequence length="137" mass="16055">MSRRYINVQQESVYDAFNRARDSFLAAKDGNEVDLVIEALLTSDEKIRIGRRIQVAKLLRQGKLFREIKNTLRVGLETIDQVDKKLSSNPEGFDIIFRRGDEVEDKYHEKAYRKEGGPRLLHKRTVYTGYKRKDVPR</sequence>
<dbReference type="InterPro" id="IPR000831">
    <property type="entry name" value="Trp_repress"/>
</dbReference>
<dbReference type="InterPro" id="IPR038116">
    <property type="entry name" value="TrpR-like_sf"/>
</dbReference>
<accession>A0A2H0X8Y3</accession>
<dbReference type="GO" id="GO:0043565">
    <property type="term" value="F:sequence-specific DNA binding"/>
    <property type="evidence" value="ECO:0007669"/>
    <property type="project" value="InterPro"/>
</dbReference>
<comment type="caution">
    <text evidence="1">The sequence shown here is derived from an EMBL/GenBank/DDBJ whole genome shotgun (WGS) entry which is preliminary data.</text>
</comment>